<evidence type="ECO:0000313" key="3">
    <source>
        <dbReference type="Proteomes" id="UP001303115"/>
    </source>
</evidence>
<dbReference type="AlphaFoldDB" id="A0AAN6SL09"/>
<feature type="transmembrane region" description="Helical" evidence="1">
    <location>
        <begin position="238"/>
        <end position="261"/>
    </location>
</feature>
<evidence type="ECO:0000256" key="1">
    <source>
        <dbReference type="SAM" id="Phobius"/>
    </source>
</evidence>
<name>A0AAN6SL09_9PEZI</name>
<feature type="transmembrane region" description="Helical" evidence="1">
    <location>
        <begin position="163"/>
        <end position="188"/>
    </location>
</feature>
<comment type="caution">
    <text evidence="2">The sequence shown here is derived from an EMBL/GenBank/DDBJ whole genome shotgun (WGS) entry which is preliminary data.</text>
</comment>
<gene>
    <name evidence="2" type="ORF">C8A01DRAFT_51632</name>
</gene>
<protein>
    <submittedName>
        <fullName evidence="2">Uncharacterized protein</fullName>
    </submittedName>
</protein>
<accession>A0AAN6SL09</accession>
<dbReference type="EMBL" id="MU855024">
    <property type="protein sequence ID" value="KAK4031182.1"/>
    <property type="molecule type" value="Genomic_DNA"/>
</dbReference>
<keyword evidence="1" id="KW-1133">Transmembrane helix</keyword>
<keyword evidence="3" id="KW-1185">Reference proteome</keyword>
<reference evidence="3" key="1">
    <citation type="journal article" date="2023" name="Mol. Phylogenet. Evol.">
        <title>Genome-scale phylogeny and comparative genomics of the fungal order Sordariales.</title>
        <authorList>
            <person name="Hensen N."/>
            <person name="Bonometti L."/>
            <person name="Westerberg I."/>
            <person name="Brannstrom I.O."/>
            <person name="Guillou S."/>
            <person name="Cros-Aarteil S."/>
            <person name="Calhoun S."/>
            <person name="Haridas S."/>
            <person name="Kuo A."/>
            <person name="Mondo S."/>
            <person name="Pangilinan J."/>
            <person name="Riley R."/>
            <person name="LaButti K."/>
            <person name="Andreopoulos B."/>
            <person name="Lipzen A."/>
            <person name="Chen C."/>
            <person name="Yan M."/>
            <person name="Daum C."/>
            <person name="Ng V."/>
            <person name="Clum A."/>
            <person name="Steindorff A."/>
            <person name="Ohm R.A."/>
            <person name="Martin F."/>
            <person name="Silar P."/>
            <person name="Natvig D.O."/>
            <person name="Lalanne C."/>
            <person name="Gautier V."/>
            <person name="Ament-Velasquez S.L."/>
            <person name="Kruys A."/>
            <person name="Hutchinson M.I."/>
            <person name="Powell A.J."/>
            <person name="Barry K."/>
            <person name="Miller A.N."/>
            <person name="Grigoriev I.V."/>
            <person name="Debuchy R."/>
            <person name="Gladieux P."/>
            <person name="Hiltunen Thoren M."/>
            <person name="Johannesson H."/>
        </authorList>
    </citation>
    <scope>NUCLEOTIDE SEQUENCE [LARGE SCALE GENOMIC DNA]</scope>
    <source>
        <strain evidence="3">CBS 284.82</strain>
    </source>
</reference>
<feature type="transmembrane region" description="Helical" evidence="1">
    <location>
        <begin position="136"/>
        <end position="157"/>
    </location>
</feature>
<feature type="transmembrane region" description="Helical" evidence="1">
    <location>
        <begin position="47"/>
        <end position="67"/>
    </location>
</feature>
<keyword evidence="1" id="KW-0472">Membrane</keyword>
<organism evidence="2 3">
    <name type="scientific">Parachaetomium inaequale</name>
    <dbReference type="NCBI Taxonomy" id="2588326"/>
    <lineage>
        <taxon>Eukaryota</taxon>
        <taxon>Fungi</taxon>
        <taxon>Dikarya</taxon>
        <taxon>Ascomycota</taxon>
        <taxon>Pezizomycotina</taxon>
        <taxon>Sordariomycetes</taxon>
        <taxon>Sordariomycetidae</taxon>
        <taxon>Sordariales</taxon>
        <taxon>Chaetomiaceae</taxon>
        <taxon>Parachaetomium</taxon>
    </lineage>
</organism>
<sequence>MAIALTKVAGGTAAGILTYSFVCLAFGLSLLWLAWVHTEYKSYVGLLSFFVSLHTLASIAQQIYTIVRWRDIKFDQYNYLVAHIDDPQLSSQNTMTGLVRALFYIQYYSYNVESLLLANSIFQVHVFSAWRFHASLIAKAVAALLPIVQVMLLNLAPVRRSKAGYIVLSIGIMTFCFGVGTLVLFAILARYLHSRITLATWSVRYGRSMGSTNKTGNGTGTDPARRAPRRSNIYDKWLVLRFSIGFAALALFQLVVITYQLRSSNANNAASIPPEPDLSASHAKSDFAEFPPAVTACIVIFLVFGTTRTFREYMWHLFVPGAVGWKAAREKQPTAAAAGGSVSVVHSAAGRELETGNAGAILTLDDLPRRGLEGKSDEIVRRGENWFLHKPE</sequence>
<proteinExistence type="predicted"/>
<feature type="transmembrane region" description="Helical" evidence="1">
    <location>
        <begin position="290"/>
        <end position="307"/>
    </location>
</feature>
<keyword evidence="1" id="KW-0812">Transmembrane</keyword>
<dbReference type="Proteomes" id="UP001303115">
    <property type="component" value="Unassembled WGS sequence"/>
</dbReference>
<feature type="transmembrane region" description="Helical" evidence="1">
    <location>
        <begin position="12"/>
        <end position="35"/>
    </location>
</feature>
<evidence type="ECO:0000313" key="2">
    <source>
        <dbReference type="EMBL" id="KAK4031182.1"/>
    </source>
</evidence>